<dbReference type="RefSeq" id="WP_274689435.1">
    <property type="nucleotide sequence ID" value="NZ_JAPMOU010000016.1"/>
</dbReference>
<dbReference type="Proteomes" id="UP001528823">
    <property type="component" value="Unassembled WGS sequence"/>
</dbReference>
<feature type="chain" id="PRO_5045054020" evidence="1">
    <location>
        <begin position="23"/>
        <end position="112"/>
    </location>
</feature>
<proteinExistence type="predicted"/>
<name>A0ABT5U9Q5_9GAMM</name>
<protein>
    <submittedName>
        <fullName evidence="2">Uncharacterized protein</fullName>
    </submittedName>
</protein>
<comment type="caution">
    <text evidence="2">The sequence shown here is derived from an EMBL/GenBank/DDBJ whole genome shotgun (WGS) entry which is preliminary data.</text>
</comment>
<accession>A0ABT5U9Q5</accession>
<reference evidence="2 3" key="1">
    <citation type="submission" date="2022-11" db="EMBL/GenBank/DDBJ databases">
        <title>Spartinivicinus poritis sp. nov., isolated from scleractinian coral Porites lutea.</title>
        <authorList>
            <person name="Zhang G."/>
            <person name="Cai L."/>
            <person name="Wei Q."/>
        </authorList>
    </citation>
    <scope>NUCLEOTIDE SEQUENCE [LARGE SCALE GENOMIC DNA]</scope>
    <source>
        <strain evidence="2 3">A2-2</strain>
    </source>
</reference>
<evidence type="ECO:0000313" key="3">
    <source>
        <dbReference type="Proteomes" id="UP001528823"/>
    </source>
</evidence>
<gene>
    <name evidence="2" type="ORF">ORQ98_14060</name>
</gene>
<keyword evidence="1" id="KW-0732">Signal</keyword>
<sequence length="112" mass="13145">MRNLLVCCGFIVAAFPIVSAQALDISVDSEEMINDSQVVKEEQLQNQLPQLFPSEQEHLQKKQARINEMIAENSVLRKALQDEASLYKYHWEREDQRRNERRLSGEDFKKRP</sequence>
<dbReference type="EMBL" id="JAPMOU010000016">
    <property type="protein sequence ID" value="MDE1463089.1"/>
    <property type="molecule type" value="Genomic_DNA"/>
</dbReference>
<evidence type="ECO:0000313" key="2">
    <source>
        <dbReference type="EMBL" id="MDE1463089.1"/>
    </source>
</evidence>
<evidence type="ECO:0000256" key="1">
    <source>
        <dbReference type="SAM" id="SignalP"/>
    </source>
</evidence>
<organism evidence="2 3">
    <name type="scientific">Spartinivicinus poritis</name>
    <dbReference type="NCBI Taxonomy" id="2994640"/>
    <lineage>
        <taxon>Bacteria</taxon>
        <taxon>Pseudomonadati</taxon>
        <taxon>Pseudomonadota</taxon>
        <taxon>Gammaproteobacteria</taxon>
        <taxon>Oceanospirillales</taxon>
        <taxon>Zooshikellaceae</taxon>
        <taxon>Spartinivicinus</taxon>
    </lineage>
</organism>
<feature type="signal peptide" evidence="1">
    <location>
        <begin position="1"/>
        <end position="22"/>
    </location>
</feature>
<keyword evidence="3" id="KW-1185">Reference proteome</keyword>